<dbReference type="CDD" id="cd11335">
    <property type="entry name" value="AmyAc_MTase_N"/>
    <property type="match status" value="1"/>
</dbReference>
<gene>
    <name evidence="1" type="ORF">Theth_0516</name>
</gene>
<keyword evidence="1" id="KW-0808">Transferase</keyword>
<dbReference type="HOGENOM" id="CLU_399419_0_0_0"/>
<accession>F7YX10</accession>
<evidence type="ECO:0000313" key="2">
    <source>
        <dbReference type="Proteomes" id="UP000006804"/>
    </source>
</evidence>
<dbReference type="eggNOG" id="COG0366">
    <property type="taxonomic scope" value="Bacteria"/>
</dbReference>
<dbReference type="RefSeq" id="WP_013931828.1">
    <property type="nucleotide sequence ID" value="NC_015707.1"/>
</dbReference>
<reference evidence="1 2" key="1">
    <citation type="submission" date="2010-11" db="EMBL/GenBank/DDBJ databases">
        <title>The complete genome of Thermotoga thermarum DSM 5069.</title>
        <authorList>
            <consortium name="US DOE Joint Genome Institute (JGI-PGF)"/>
            <person name="Lucas S."/>
            <person name="Copeland A."/>
            <person name="Lapidus A."/>
            <person name="Bruce D."/>
            <person name="Goodwin L."/>
            <person name="Pitluck S."/>
            <person name="Kyrpides N."/>
            <person name="Mavromatis K."/>
            <person name="Ivanova N."/>
            <person name="Zeytun A."/>
            <person name="Brettin T."/>
            <person name="Detter J.C."/>
            <person name="Tapia R."/>
            <person name="Han C."/>
            <person name="Land M."/>
            <person name="Hauser L."/>
            <person name="Markowitz V."/>
            <person name="Cheng J.-F."/>
            <person name="Hugenholtz P."/>
            <person name="Woyke T."/>
            <person name="Wu D."/>
            <person name="Spring S."/>
            <person name="Schroeder M."/>
            <person name="Brambilla E."/>
            <person name="Klenk H.-P."/>
            <person name="Eisen J.A."/>
        </authorList>
    </citation>
    <scope>NUCLEOTIDE SEQUENCE [LARGE SCALE GENOMIC DNA]</scope>
    <source>
        <strain evidence="1 2">DSM 5069</strain>
    </source>
</reference>
<dbReference type="AlphaFoldDB" id="F7YX10"/>
<dbReference type="GO" id="GO:0004556">
    <property type="term" value="F:alpha-amylase activity"/>
    <property type="evidence" value="ECO:0007669"/>
    <property type="project" value="TreeGrafter"/>
</dbReference>
<dbReference type="PATRIC" id="fig|688269.3.peg.536"/>
<dbReference type="Proteomes" id="UP000006804">
    <property type="component" value="Chromosome"/>
</dbReference>
<dbReference type="SUPFAM" id="SSF51445">
    <property type="entry name" value="(Trans)glycosidases"/>
    <property type="match status" value="1"/>
</dbReference>
<evidence type="ECO:0000313" key="1">
    <source>
        <dbReference type="EMBL" id="AEH50605.1"/>
    </source>
</evidence>
<dbReference type="STRING" id="688269.Theth_0516"/>
<dbReference type="KEGG" id="tta:Theth_0516"/>
<proteinExistence type="predicted"/>
<dbReference type="InterPro" id="IPR017853">
    <property type="entry name" value="GH"/>
</dbReference>
<dbReference type="Gene3D" id="3.20.20.80">
    <property type="entry name" value="Glycosidases"/>
    <property type="match status" value="1"/>
</dbReference>
<sequence length="664" mass="76915">MVEEIKKSIRQSKSPNYCIPKAWFFEGYKGSARFEGEKVYVEPASYFQSVCDWILSFKKENVDYNKSIALLNGENDRSWIRKSVIYSCLARTTAAFNHKGFGRFEQDDILGYRESGTFLKMIALLPHLVRLGVNAIYLLPITKSSNLFKKGEIGSPYSVKDFLKLDDLYHDPLLEGWKVEDEFAAFVEACHILGIRVLLDFIPRTAARDCNLILSHPEWFYWIKLDELSNYKPPAVPELGFCQPSFEVMKSLYDKPQVQEHLRKFTFDPKTIDPNKWEKLLKVINEDNFIFEIAKEYGIVTAPGFSDWLNDPQPTWDDVTFLRLYLDHPQTAAGKVSKDHPPYVLFDVIKASRFPGKEPNVELWNYIASIIPYFQKKFGIDGMRLDMGHALPDELEQMIIKNARDYDPGFVFIAEELEMHRAREAKEAGYDAIIGNSWWMLPRVPDKTYEFFQKIALEVDLPYIAACETPDTPRVVARNNGEKLKYLLPFLCAFAPNGIYTVNSGQEIEEKQPMNLGLDNDFCGRYMLPCEDEFNGKLAFFDHFVLHWKETDLMNFLSELAKVRKDFLNLIVFGQYKPVYLSWQDGKFVNASYWEKKEGIVVLANLSDESREVSILVDKTIELPGKVKRVMVWDGKDWQDLEASDRIDLKMPSFGYKLCHIIFS</sequence>
<dbReference type="EMBL" id="CP002351">
    <property type="protein sequence ID" value="AEH50605.1"/>
    <property type="molecule type" value="Genomic_DNA"/>
</dbReference>
<dbReference type="GO" id="GO:0009313">
    <property type="term" value="P:oligosaccharide catabolic process"/>
    <property type="evidence" value="ECO:0007669"/>
    <property type="project" value="TreeGrafter"/>
</dbReference>
<protein>
    <submittedName>
        <fullName evidence="1">Maltodextrin glycosyltransferase</fullName>
    </submittedName>
</protein>
<dbReference type="PANTHER" id="PTHR10357:SF179">
    <property type="entry name" value="NEUTRAL AND BASIC AMINO ACID TRANSPORT PROTEIN RBAT"/>
    <property type="match status" value="1"/>
</dbReference>
<dbReference type="OrthoDB" id="9805159at2"/>
<name>F7YX10_9THEM</name>
<dbReference type="PANTHER" id="PTHR10357">
    <property type="entry name" value="ALPHA-AMYLASE FAMILY MEMBER"/>
    <property type="match status" value="1"/>
</dbReference>
<organism evidence="1 2">
    <name type="scientific">Pseudothermotoga thermarum DSM 5069</name>
    <dbReference type="NCBI Taxonomy" id="688269"/>
    <lineage>
        <taxon>Bacteria</taxon>
        <taxon>Thermotogati</taxon>
        <taxon>Thermotogota</taxon>
        <taxon>Thermotogae</taxon>
        <taxon>Thermotogales</taxon>
        <taxon>Thermotogaceae</taxon>
        <taxon>Pseudothermotoga</taxon>
    </lineage>
</organism>
<dbReference type="GO" id="GO:0016740">
    <property type="term" value="F:transferase activity"/>
    <property type="evidence" value="ECO:0007669"/>
    <property type="project" value="UniProtKB-KW"/>
</dbReference>
<keyword evidence="2" id="KW-1185">Reference proteome</keyword>